<feature type="compositionally biased region" description="Polar residues" evidence="1">
    <location>
        <begin position="483"/>
        <end position="492"/>
    </location>
</feature>
<reference evidence="2 3" key="1">
    <citation type="submission" date="2019-01" db="EMBL/GenBank/DDBJ databases">
        <title>A draft genome assembly of the solar-powered sea slug Elysia chlorotica.</title>
        <authorList>
            <person name="Cai H."/>
            <person name="Li Q."/>
            <person name="Fang X."/>
            <person name="Li J."/>
            <person name="Curtis N.E."/>
            <person name="Altenburger A."/>
            <person name="Shibata T."/>
            <person name="Feng M."/>
            <person name="Maeda T."/>
            <person name="Schwartz J.A."/>
            <person name="Shigenobu S."/>
            <person name="Lundholm N."/>
            <person name="Nishiyama T."/>
            <person name="Yang H."/>
            <person name="Hasebe M."/>
            <person name="Li S."/>
            <person name="Pierce S.K."/>
            <person name="Wang J."/>
        </authorList>
    </citation>
    <scope>NUCLEOTIDE SEQUENCE [LARGE SCALE GENOMIC DNA]</scope>
    <source>
        <strain evidence="2">EC2010</strain>
        <tissue evidence="2">Whole organism of an adult</tissue>
    </source>
</reference>
<dbReference type="OrthoDB" id="6158144at2759"/>
<accession>A0A3S1BIE3</accession>
<feature type="region of interest" description="Disordered" evidence="1">
    <location>
        <begin position="479"/>
        <end position="625"/>
    </location>
</feature>
<feature type="region of interest" description="Disordered" evidence="1">
    <location>
        <begin position="102"/>
        <end position="157"/>
    </location>
</feature>
<keyword evidence="3" id="KW-1185">Reference proteome</keyword>
<name>A0A3S1BIE3_ELYCH</name>
<feature type="compositionally biased region" description="Low complexity" evidence="1">
    <location>
        <begin position="319"/>
        <end position="328"/>
    </location>
</feature>
<feature type="region of interest" description="Disordered" evidence="1">
    <location>
        <begin position="397"/>
        <end position="454"/>
    </location>
</feature>
<feature type="non-terminal residue" evidence="2">
    <location>
        <position position="672"/>
    </location>
</feature>
<feature type="compositionally biased region" description="Low complexity" evidence="1">
    <location>
        <begin position="431"/>
        <end position="453"/>
    </location>
</feature>
<dbReference type="EMBL" id="RQTK01000068">
    <property type="protein sequence ID" value="RUS89021.1"/>
    <property type="molecule type" value="Genomic_DNA"/>
</dbReference>
<feature type="region of interest" description="Disordered" evidence="1">
    <location>
        <begin position="46"/>
        <end position="73"/>
    </location>
</feature>
<dbReference type="AlphaFoldDB" id="A0A3S1BIE3"/>
<proteinExistence type="predicted"/>
<feature type="compositionally biased region" description="Polar residues" evidence="1">
    <location>
        <begin position="115"/>
        <end position="129"/>
    </location>
</feature>
<feature type="compositionally biased region" description="Polar residues" evidence="1">
    <location>
        <begin position="589"/>
        <end position="603"/>
    </location>
</feature>
<evidence type="ECO:0000313" key="3">
    <source>
        <dbReference type="Proteomes" id="UP000271974"/>
    </source>
</evidence>
<feature type="compositionally biased region" description="Low complexity" evidence="1">
    <location>
        <begin position="197"/>
        <end position="208"/>
    </location>
</feature>
<feature type="compositionally biased region" description="Low complexity" evidence="1">
    <location>
        <begin position="540"/>
        <end position="549"/>
    </location>
</feature>
<evidence type="ECO:0000313" key="2">
    <source>
        <dbReference type="EMBL" id="RUS89021.1"/>
    </source>
</evidence>
<organism evidence="2 3">
    <name type="scientific">Elysia chlorotica</name>
    <name type="common">Eastern emerald elysia</name>
    <name type="synonym">Sea slug</name>
    <dbReference type="NCBI Taxonomy" id="188477"/>
    <lineage>
        <taxon>Eukaryota</taxon>
        <taxon>Metazoa</taxon>
        <taxon>Spiralia</taxon>
        <taxon>Lophotrochozoa</taxon>
        <taxon>Mollusca</taxon>
        <taxon>Gastropoda</taxon>
        <taxon>Heterobranchia</taxon>
        <taxon>Euthyneura</taxon>
        <taxon>Panpulmonata</taxon>
        <taxon>Sacoglossa</taxon>
        <taxon>Placobranchoidea</taxon>
        <taxon>Plakobranchidae</taxon>
        <taxon>Elysia</taxon>
    </lineage>
</organism>
<evidence type="ECO:0000256" key="1">
    <source>
        <dbReference type="SAM" id="MobiDB-lite"/>
    </source>
</evidence>
<feature type="compositionally biased region" description="Polar residues" evidence="1">
    <location>
        <begin position="554"/>
        <end position="581"/>
    </location>
</feature>
<dbReference type="Proteomes" id="UP000271974">
    <property type="component" value="Unassembled WGS sequence"/>
</dbReference>
<feature type="region of interest" description="Disordered" evidence="1">
    <location>
        <begin position="184"/>
        <end position="208"/>
    </location>
</feature>
<comment type="caution">
    <text evidence="2">The sequence shown here is derived from an EMBL/GenBank/DDBJ whole genome shotgun (WGS) entry which is preliminary data.</text>
</comment>
<sequence length="672" mass="73252">MDVGQTEYISRLTALRDSLIDQEQMYLAQALDRLRIHSLSNKSSSFRLRMHGDDGRKTTSPTGHAQTPRTTMMTTVEKIRQMRPKRHPPVIFPLQGRQLLDRQSQADRESPLASDAQQSQAGSFSTSRSAPDKAGGVTSRSGRDADVTARSLPSKVDETVRTNLQRLLKPSSSIPNIGRKAIRTGQGLEPKTRGLLNNSSSNSSSSRFITRPRVMVPRRPPSLVSPDTIIDAVTNYNNHMYSLGQHCGSSSGSNSNSNIHNNNSSNNNNSSSSNIHSNNNYYRMDGGIHDEMGSEGCSLINGAVSEVYHANSGSNNIYNKNNCNNNPSAPDAFQNSSNPNSPIYPSHSNTDKNNNNSNNNNNNNNNIIVIPGADGEYVYDQSQLATDLDSNVKVDAQRRTDKRVPSTAQNTSSVPAVRKLYRDIPGRTHRSNNSSVSASRSESQVGSSTVSSGYNTAINHRSSIDIYLPSSHPFGTPFARNSGIFSRENTTGSEGGFTRINTHNPSVEPIHPETRFPTISRQDRVDSVPGLVTVDGSGSGSRSRSNSNGDIGLSSRTQKTSSLPNVRSRYLTSRQRSNSGSGSVGFPDDSSTARSWTRVSHSQGGRRERSWRKREEEEEEYEMVDDNQDVGAGGILNSHHRRHIVIDMPSIILNAASPDVGIDTATATATPL</sequence>
<protein>
    <submittedName>
        <fullName evidence="2">Uncharacterized protein</fullName>
    </submittedName>
</protein>
<feature type="region of interest" description="Disordered" evidence="1">
    <location>
        <begin position="319"/>
        <end position="367"/>
    </location>
</feature>
<feature type="compositionally biased region" description="Low complexity" evidence="1">
    <location>
        <begin position="335"/>
        <end position="366"/>
    </location>
</feature>
<feature type="compositionally biased region" description="Polar residues" evidence="1">
    <location>
        <begin position="58"/>
        <end position="73"/>
    </location>
</feature>
<gene>
    <name evidence="2" type="ORF">EGW08_003192</name>
</gene>
<feature type="compositionally biased region" description="Acidic residues" evidence="1">
    <location>
        <begin position="616"/>
        <end position="625"/>
    </location>
</feature>
<feature type="region of interest" description="Disordered" evidence="1">
    <location>
        <begin position="247"/>
        <end position="278"/>
    </location>
</feature>
<feature type="compositionally biased region" description="Low complexity" evidence="1">
    <location>
        <begin position="248"/>
        <end position="278"/>
    </location>
</feature>